<dbReference type="InterPro" id="IPR033469">
    <property type="entry name" value="CYTH-like_dom_sf"/>
</dbReference>
<dbReference type="Proteomes" id="UP000002892">
    <property type="component" value="Chromosome"/>
</dbReference>
<proteinExistence type="predicted"/>
<accession>I4D8D1</accession>
<dbReference type="RefSeq" id="WP_014828046.1">
    <property type="nucleotide sequence ID" value="NC_018068.1"/>
</dbReference>
<dbReference type="PIRSF" id="PIRSF016487">
    <property type="entry name" value="CYTH_UCP016487"/>
    <property type="match status" value="1"/>
</dbReference>
<dbReference type="KEGG" id="dai:Desaci_3151"/>
<feature type="domain" description="CYTH" evidence="2">
    <location>
        <begin position="2"/>
        <end position="150"/>
    </location>
</feature>
<gene>
    <name evidence="3" type="ordered locus">Desaci_3151</name>
</gene>
<evidence type="ECO:0000256" key="1">
    <source>
        <dbReference type="PIRSR" id="PIRSR016487-1"/>
    </source>
</evidence>
<dbReference type="HOGENOM" id="CLU_109545_1_0_9"/>
<feature type="active site" description="Proton acceptor" evidence="1">
    <location>
        <position position="29"/>
    </location>
</feature>
<organism evidence="3 4">
    <name type="scientific">Desulfosporosinus acidiphilus (strain DSM 22704 / JCM 16185 / SJ4)</name>
    <dbReference type="NCBI Taxonomy" id="646529"/>
    <lineage>
        <taxon>Bacteria</taxon>
        <taxon>Bacillati</taxon>
        <taxon>Bacillota</taxon>
        <taxon>Clostridia</taxon>
        <taxon>Eubacteriales</taxon>
        <taxon>Desulfitobacteriaceae</taxon>
        <taxon>Desulfosporosinus</taxon>
    </lineage>
</organism>
<keyword evidence="4" id="KW-1185">Reference proteome</keyword>
<dbReference type="EMBL" id="CP003639">
    <property type="protein sequence ID" value="AFM42055.1"/>
    <property type="molecule type" value="Genomic_DNA"/>
</dbReference>
<dbReference type="eggNOG" id="COG2954">
    <property type="taxonomic scope" value="Bacteria"/>
</dbReference>
<dbReference type="InterPro" id="IPR012042">
    <property type="entry name" value="NeuTTM/CthTTM-like"/>
</dbReference>
<dbReference type="PANTHER" id="PTHR40114:SF1">
    <property type="entry name" value="SLR0698 PROTEIN"/>
    <property type="match status" value="1"/>
</dbReference>
<reference evidence="3 4" key="1">
    <citation type="journal article" date="2012" name="J. Bacteriol.">
        <title>Complete genome sequences of Desulfosporosinus orientis DSM765T, Desulfosporosinus youngiae DSM17734T, Desulfosporosinus meridiei DSM13257T, and Desulfosporosinus acidiphilus DSM22704T.</title>
        <authorList>
            <person name="Pester M."/>
            <person name="Brambilla E."/>
            <person name="Alazard D."/>
            <person name="Rattei T."/>
            <person name="Weinmaier T."/>
            <person name="Han J."/>
            <person name="Lucas S."/>
            <person name="Lapidus A."/>
            <person name="Cheng J.F."/>
            <person name="Goodwin L."/>
            <person name="Pitluck S."/>
            <person name="Peters L."/>
            <person name="Ovchinnikova G."/>
            <person name="Teshima H."/>
            <person name="Detter J.C."/>
            <person name="Han C.S."/>
            <person name="Tapia R."/>
            <person name="Land M.L."/>
            <person name="Hauser L."/>
            <person name="Kyrpides N.C."/>
            <person name="Ivanova N.N."/>
            <person name="Pagani I."/>
            <person name="Huntmann M."/>
            <person name="Wei C.L."/>
            <person name="Davenport K.W."/>
            <person name="Daligault H."/>
            <person name="Chain P.S."/>
            <person name="Chen A."/>
            <person name="Mavromatis K."/>
            <person name="Markowitz V."/>
            <person name="Szeto E."/>
            <person name="Mikhailova N."/>
            <person name="Pati A."/>
            <person name="Wagner M."/>
            <person name="Woyke T."/>
            <person name="Ollivier B."/>
            <person name="Klenk H.P."/>
            <person name="Spring S."/>
            <person name="Loy A."/>
        </authorList>
    </citation>
    <scope>NUCLEOTIDE SEQUENCE [LARGE SCALE GENOMIC DNA]</scope>
    <source>
        <strain evidence="4">DSM 22704 / JCM 16185 / SJ4</strain>
    </source>
</reference>
<evidence type="ECO:0000313" key="3">
    <source>
        <dbReference type="EMBL" id="AFM42055.1"/>
    </source>
</evidence>
<dbReference type="SUPFAM" id="SSF55154">
    <property type="entry name" value="CYTH-like phosphatases"/>
    <property type="match status" value="1"/>
</dbReference>
<dbReference type="InterPro" id="IPR023577">
    <property type="entry name" value="CYTH_domain"/>
</dbReference>
<dbReference type="SMART" id="SM01118">
    <property type="entry name" value="CYTH"/>
    <property type="match status" value="1"/>
</dbReference>
<evidence type="ECO:0000313" key="4">
    <source>
        <dbReference type="Proteomes" id="UP000002892"/>
    </source>
</evidence>
<sequence length="156" mass="18252">MALEIERKFLAIQEKLPDLQGGQYIIQGYLSEVPSVRYRILGNSIKITVKEQLSDGTRQEIETVNYSATEEEREALKRISMVPPIEKIRYKILFEGLIWEIDEYQKENRGLITVDVEVPEIGYSLTFPNWVDSKQDITSDSKYFNINLARRPYTTW</sequence>
<dbReference type="STRING" id="646529.Desaci_3151"/>
<protein>
    <recommendedName>
        <fullName evidence="2">CYTH domain-containing protein</fullName>
    </recommendedName>
</protein>
<name>I4D8D1_DESAJ</name>
<dbReference type="PANTHER" id="PTHR40114">
    <property type="entry name" value="SLR0698 PROTEIN"/>
    <property type="match status" value="1"/>
</dbReference>
<evidence type="ECO:0000259" key="2">
    <source>
        <dbReference type="SMART" id="SM01118"/>
    </source>
</evidence>
<dbReference type="AlphaFoldDB" id="I4D8D1"/>
<dbReference type="Gene3D" id="2.40.320.10">
    <property type="entry name" value="Hypothetical Protein Pfu-838710-001"/>
    <property type="match status" value="1"/>
</dbReference>